<feature type="region of interest" description="Disordered" evidence="1">
    <location>
        <begin position="409"/>
        <end position="429"/>
    </location>
</feature>
<proteinExistence type="predicted"/>
<reference evidence="3 4" key="1">
    <citation type="submission" date="2014-06" db="EMBL/GenBank/DDBJ databases">
        <title>Whole Genome Sequences of Three Symbiotic Endozoicomonas Bacteria.</title>
        <authorList>
            <person name="Neave M.J."/>
            <person name="Apprill A."/>
            <person name="Voolstra C.R."/>
        </authorList>
    </citation>
    <scope>NUCLEOTIDE SEQUENCE [LARGE SCALE GENOMIC DNA]</scope>
    <source>
        <strain evidence="3 4">DSM 22380</strain>
    </source>
</reference>
<dbReference type="STRING" id="305900.GV64_05075"/>
<dbReference type="RefSeq" id="WP_020584046.1">
    <property type="nucleotide sequence ID" value="NZ_JOJP01000001.1"/>
</dbReference>
<dbReference type="EMBL" id="JOJP01000001">
    <property type="protein sequence ID" value="KEI70199.1"/>
    <property type="molecule type" value="Genomic_DNA"/>
</dbReference>
<feature type="chain" id="PRO_5001758669" description="DUF3604 domain-containing protein" evidence="2">
    <location>
        <begin position="25"/>
        <end position="697"/>
    </location>
</feature>
<dbReference type="InterPro" id="IPR022028">
    <property type="entry name" value="DUF3604"/>
</dbReference>
<evidence type="ECO:0000313" key="4">
    <source>
        <dbReference type="Proteomes" id="UP000027997"/>
    </source>
</evidence>
<organism evidence="3 4">
    <name type="scientific">Endozoicomonas elysicola</name>
    <dbReference type="NCBI Taxonomy" id="305900"/>
    <lineage>
        <taxon>Bacteria</taxon>
        <taxon>Pseudomonadati</taxon>
        <taxon>Pseudomonadota</taxon>
        <taxon>Gammaproteobacteria</taxon>
        <taxon>Oceanospirillales</taxon>
        <taxon>Endozoicomonadaceae</taxon>
        <taxon>Endozoicomonas</taxon>
    </lineage>
</organism>
<comment type="caution">
    <text evidence="3">The sequence shown here is derived from an EMBL/GenBank/DDBJ whole genome shotgun (WGS) entry which is preliminary data.</text>
</comment>
<dbReference type="AlphaFoldDB" id="A0A081K7S3"/>
<feature type="signal peptide" evidence="2">
    <location>
        <begin position="1"/>
        <end position="24"/>
    </location>
</feature>
<evidence type="ECO:0000256" key="1">
    <source>
        <dbReference type="SAM" id="MobiDB-lite"/>
    </source>
</evidence>
<evidence type="ECO:0000256" key="2">
    <source>
        <dbReference type="SAM" id="SignalP"/>
    </source>
</evidence>
<dbReference type="Pfam" id="PF12228">
    <property type="entry name" value="DUF3604"/>
    <property type="match status" value="1"/>
</dbReference>
<evidence type="ECO:0000313" key="3">
    <source>
        <dbReference type="EMBL" id="KEI70199.1"/>
    </source>
</evidence>
<dbReference type="Proteomes" id="UP000027997">
    <property type="component" value="Unassembled WGS sequence"/>
</dbReference>
<dbReference type="eggNOG" id="ENOG502Z7WD">
    <property type="taxonomic scope" value="Bacteria"/>
</dbReference>
<dbReference type="Gene3D" id="3.20.20.140">
    <property type="entry name" value="Metal-dependent hydrolases"/>
    <property type="match status" value="1"/>
</dbReference>
<name>A0A081K7S3_9GAMM</name>
<keyword evidence="2" id="KW-0732">Signal</keyword>
<keyword evidence="4" id="KW-1185">Reference proteome</keyword>
<gene>
    <name evidence="3" type="ORF">GV64_05075</name>
</gene>
<accession>A0A081K7S3</accession>
<evidence type="ECO:0008006" key="5">
    <source>
        <dbReference type="Google" id="ProtNLM"/>
    </source>
</evidence>
<protein>
    <recommendedName>
        <fullName evidence="5">DUF3604 domain-containing protein</fullName>
    </recommendedName>
</protein>
<sequence>MRAVKTFLSTTIAGALLLSGSVLAEATESSQTSVNNNIPEELPFTVTEERVRCASYEPMKQPLFGDLHVHTSYSFDSFVSSQRNTPWDAYRYAKGEAITLPDESGDQKVIAQIQRPLDFTAVTDHAEFLGQINVCTDDPTEPGYWFPYCMMTRSNTFPIQLLAASYWQDLGVSSTRENRDKSFACTLSDCDEGQAKYWSNIQQAAEDHYDRTEACNFTTMVGYEYTDAPQYKNMHRNVIFRNEKVAEKTISTYETGSYNYPELWKELRKECTDKGNGCDVISIPHNPNLSGGLMFRDPLNDEERDNRIYFEPLVELVQHKAASECRYDRLAGRGVQTQDELCDFEQAVADNLSMLGTVYGKVMTETAKPVPVEEYAPRNMVRNALKDGLKLGQETGVNPFKMGFIGSTDTHSATPGGAEEDNYTGHLGKRDAGYRNVQDHFFDNPGGHAVVWAEENSRDSIFNALRNRETYATSGTRPIIRFFAGWDFTPEMCGSFDLVQQGYNRGVPMGSDMKPRPGSEAPTILITALKDPGIYGHPGTDLQRLQVIKGWVDENGKTHEKVIDIAGDPNNGATVNKNTCAPEGQGYTSLCGVWQDPEFDPEQPAFYYARVVENPSCRWSTLQCKSYGVDPFSPQCEAQAAEQTENMDGMGDIFGRCCIDPETEPFYSPTIQERAWTSPVWYTPEGKEPIKTASTER</sequence>